<feature type="domain" description="ZipA C-terminal FtsZ-binding" evidence="12">
    <location>
        <begin position="132"/>
        <end position="258"/>
    </location>
</feature>
<comment type="similarity">
    <text evidence="8">Belongs to the ZipA family.</text>
</comment>
<evidence type="ECO:0000259" key="12">
    <source>
        <dbReference type="SMART" id="SM00771"/>
    </source>
</evidence>
<evidence type="ECO:0000256" key="1">
    <source>
        <dbReference type="ARBA" id="ARBA00022475"/>
    </source>
</evidence>
<dbReference type="PANTHER" id="PTHR38685:SF1">
    <property type="entry name" value="CELL DIVISION PROTEIN ZIPA"/>
    <property type="match status" value="1"/>
</dbReference>
<dbReference type="AlphaFoldDB" id="A0A4S3KAE0"/>
<comment type="caution">
    <text evidence="13">The sequence shown here is derived from an EMBL/GenBank/DDBJ whole genome shotgun (WGS) entry which is preliminary data.</text>
</comment>
<dbReference type="InterPro" id="IPR036765">
    <property type="entry name" value="ZipA_FtsZ-bd_C_sf"/>
</dbReference>
<keyword evidence="1 9" id="KW-1003">Cell membrane</keyword>
<dbReference type="GO" id="GO:0032153">
    <property type="term" value="C:cell division site"/>
    <property type="evidence" value="ECO:0007669"/>
    <property type="project" value="TreeGrafter"/>
</dbReference>
<comment type="subcellular location">
    <subcellularLocation>
        <location evidence="9">Cell inner membrane</location>
        <topology evidence="9">Single-pass type I membrane protein</topology>
    </subcellularLocation>
</comment>
<keyword evidence="4 9" id="KW-0812">Transmembrane</keyword>
<feature type="transmembrane region" description="Helical" evidence="11">
    <location>
        <begin position="6"/>
        <end position="23"/>
    </location>
</feature>
<keyword evidence="5 11" id="KW-1133">Transmembrane helix</keyword>
<comment type="function">
    <text evidence="8">Essential cell division protein that stabilizes the FtsZ protofilaments by cross-linking them and that serves as a cytoplasmic membrane anchor for the Z ring. Also required for the recruitment to the septal ring of downstream cell division proteins.</text>
</comment>
<evidence type="ECO:0000313" key="14">
    <source>
        <dbReference type="Proteomes" id="UP000295341"/>
    </source>
</evidence>
<evidence type="ECO:0000256" key="10">
    <source>
        <dbReference type="SAM" id="MobiDB-lite"/>
    </source>
</evidence>
<evidence type="ECO:0000256" key="4">
    <source>
        <dbReference type="ARBA" id="ARBA00022692"/>
    </source>
</evidence>
<evidence type="ECO:0000256" key="6">
    <source>
        <dbReference type="ARBA" id="ARBA00023136"/>
    </source>
</evidence>
<dbReference type="InterPro" id="IPR011919">
    <property type="entry name" value="Cell_div_ZipA"/>
</dbReference>
<evidence type="ECO:0000256" key="3">
    <source>
        <dbReference type="ARBA" id="ARBA00022618"/>
    </source>
</evidence>
<name>A0A4S3KAE0_9GAMM</name>
<dbReference type="SMART" id="SM00771">
    <property type="entry name" value="ZipA_C"/>
    <property type="match status" value="1"/>
</dbReference>
<keyword evidence="2 9" id="KW-0997">Cell inner membrane</keyword>
<dbReference type="GO" id="GO:0005886">
    <property type="term" value="C:plasma membrane"/>
    <property type="evidence" value="ECO:0007669"/>
    <property type="project" value="UniProtKB-SubCell"/>
</dbReference>
<keyword evidence="14" id="KW-1185">Reference proteome</keyword>
<feature type="region of interest" description="Disordered" evidence="10">
    <location>
        <begin position="65"/>
        <end position="94"/>
    </location>
</feature>
<accession>A0A4S3KAE0</accession>
<protein>
    <recommendedName>
        <fullName evidence="8">Cell division protein ZipA</fullName>
    </recommendedName>
</protein>
<dbReference type="RefSeq" id="WP_133880873.1">
    <property type="nucleotide sequence ID" value="NZ_MWIN01000001.1"/>
</dbReference>
<evidence type="ECO:0000256" key="7">
    <source>
        <dbReference type="ARBA" id="ARBA00023306"/>
    </source>
</evidence>
<dbReference type="Proteomes" id="UP000295341">
    <property type="component" value="Unassembled WGS sequence"/>
</dbReference>
<dbReference type="OrthoDB" id="7054914at2"/>
<dbReference type="SUPFAM" id="SSF64383">
    <property type="entry name" value="Cell-division protein ZipA, C-terminal domain"/>
    <property type="match status" value="1"/>
</dbReference>
<dbReference type="EMBL" id="SOBT01000008">
    <property type="protein sequence ID" value="TDU32368.1"/>
    <property type="molecule type" value="Genomic_DNA"/>
</dbReference>
<evidence type="ECO:0000256" key="8">
    <source>
        <dbReference type="RuleBase" id="RU003612"/>
    </source>
</evidence>
<dbReference type="InterPro" id="IPR007449">
    <property type="entry name" value="ZipA_FtsZ-bd_C"/>
</dbReference>
<dbReference type="Gene3D" id="3.30.1400.10">
    <property type="entry name" value="ZipA, C-terminal FtsZ-binding domain"/>
    <property type="match status" value="1"/>
</dbReference>
<evidence type="ECO:0000313" key="13">
    <source>
        <dbReference type="EMBL" id="TDU32368.1"/>
    </source>
</evidence>
<reference evidence="13 14" key="1">
    <citation type="submission" date="2019-03" db="EMBL/GenBank/DDBJ databases">
        <title>Genomic Encyclopedia of Type Strains, Phase IV (KMG-IV): sequencing the most valuable type-strain genomes for metagenomic binning, comparative biology and taxonomic classification.</title>
        <authorList>
            <person name="Goeker M."/>
        </authorList>
    </citation>
    <scope>NUCLEOTIDE SEQUENCE [LARGE SCALE GENOMIC DNA]</scope>
    <source>
        <strain evidence="13 14">DSM 26377</strain>
    </source>
</reference>
<proteinExistence type="inferred from homology"/>
<evidence type="ECO:0000256" key="11">
    <source>
        <dbReference type="SAM" id="Phobius"/>
    </source>
</evidence>
<keyword evidence="6 9" id="KW-0472">Membrane</keyword>
<dbReference type="PANTHER" id="PTHR38685">
    <property type="entry name" value="CELL DIVISION PROTEIN ZIPA"/>
    <property type="match status" value="1"/>
</dbReference>
<evidence type="ECO:0000256" key="9">
    <source>
        <dbReference type="RuleBase" id="RU003613"/>
    </source>
</evidence>
<evidence type="ECO:0000256" key="5">
    <source>
        <dbReference type="ARBA" id="ARBA00022989"/>
    </source>
</evidence>
<keyword evidence="3 8" id="KW-0132">Cell division</keyword>
<gene>
    <name evidence="13" type="ORF">DFR24_1762</name>
</gene>
<evidence type="ECO:0000256" key="2">
    <source>
        <dbReference type="ARBA" id="ARBA00022519"/>
    </source>
</evidence>
<organism evidence="13 14">
    <name type="scientific">Panacagrimonas perspica</name>
    <dbReference type="NCBI Taxonomy" id="381431"/>
    <lineage>
        <taxon>Bacteria</taxon>
        <taxon>Pseudomonadati</taxon>
        <taxon>Pseudomonadota</taxon>
        <taxon>Gammaproteobacteria</taxon>
        <taxon>Nevskiales</taxon>
        <taxon>Nevskiaceae</taxon>
        <taxon>Panacagrimonas</taxon>
    </lineage>
</organism>
<sequence length="268" mass="28289">MGELQWALLIVCLVLVVAVYVFSRRNRGAADDGDSDGGHALFPKAGETGNQLDLLAPRAEAGFDEYGVGNKRTRGEGGSADHSPREPSPPSMATLLHPLPGQQHVVPRIPPDIAVAAPAAPAVTAAPTATPQGKLVALIVAPTEETDILGPQLHAALIAQGLKFGDGEVYHRYIGGRIVYSVASLLKPGKLIPAETENFSTKGLTVVLNLPGPVTPVVAVDDMLSTTRAVAAVLKLEIFDARRERVTDEVGKKLRAEVEDWARAAKII</sequence>
<keyword evidence="7 8" id="KW-0131">Cell cycle</keyword>
<dbReference type="Pfam" id="PF04354">
    <property type="entry name" value="ZipA_C"/>
    <property type="match status" value="1"/>
</dbReference>
<dbReference type="GO" id="GO:0000917">
    <property type="term" value="P:division septum assembly"/>
    <property type="evidence" value="ECO:0007669"/>
    <property type="project" value="TreeGrafter"/>
</dbReference>